<dbReference type="InterPro" id="IPR051694">
    <property type="entry name" value="Immunoregulatory_rcpt-like"/>
</dbReference>
<comment type="caution">
    <text evidence="7">The sequence shown here is derived from an EMBL/GenBank/DDBJ whole genome shotgun (WGS) entry which is preliminary data.</text>
</comment>
<keyword evidence="4 6" id="KW-0472">Membrane</keyword>
<evidence type="ECO:0000313" key="7">
    <source>
        <dbReference type="EMBL" id="KAG1777976.1"/>
    </source>
</evidence>
<feature type="compositionally biased region" description="Polar residues" evidence="5">
    <location>
        <begin position="77"/>
        <end position="86"/>
    </location>
</feature>
<feature type="compositionally biased region" description="Basic residues" evidence="5">
    <location>
        <begin position="612"/>
        <end position="627"/>
    </location>
</feature>
<evidence type="ECO:0008006" key="9">
    <source>
        <dbReference type="Google" id="ProtNLM"/>
    </source>
</evidence>
<feature type="region of interest" description="Disordered" evidence="5">
    <location>
        <begin position="591"/>
        <end position="661"/>
    </location>
</feature>
<name>A0A9P7D4B2_9AGAM</name>
<feature type="compositionally biased region" description="Low complexity" evidence="5">
    <location>
        <begin position="557"/>
        <end position="568"/>
    </location>
</feature>
<dbReference type="AlphaFoldDB" id="A0A9P7D4B2"/>
<evidence type="ECO:0000256" key="3">
    <source>
        <dbReference type="ARBA" id="ARBA00022989"/>
    </source>
</evidence>
<keyword evidence="2 6" id="KW-0812">Transmembrane</keyword>
<keyword evidence="8" id="KW-1185">Reference proteome</keyword>
<feature type="compositionally biased region" description="Low complexity" evidence="5">
    <location>
        <begin position="108"/>
        <end position="147"/>
    </location>
</feature>
<feature type="transmembrane region" description="Helical" evidence="6">
    <location>
        <begin position="166"/>
        <end position="189"/>
    </location>
</feature>
<evidence type="ECO:0000313" key="8">
    <source>
        <dbReference type="Proteomes" id="UP000714275"/>
    </source>
</evidence>
<proteinExistence type="predicted"/>
<feature type="region of interest" description="Disordered" evidence="5">
    <location>
        <begin position="546"/>
        <end position="568"/>
    </location>
</feature>
<reference evidence="7" key="1">
    <citation type="journal article" date="2020" name="New Phytol.">
        <title>Comparative genomics reveals dynamic genome evolution in host specialist ectomycorrhizal fungi.</title>
        <authorList>
            <person name="Lofgren L.A."/>
            <person name="Nguyen N.H."/>
            <person name="Vilgalys R."/>
            <person name="Ruytinx J."/>
            <person name="Liao H.L."/>
            <person name="Branco S."/>
            <person name="Kuo A."/>
            <person name="LaButti K."/>
            <person name="Lipzen A."/>
            <person name="Andreopoulos W."/>
            <person name="Pangilinan J."/>
            <person name="Riley R."/>
            <person name="Hundley H."/>
            <person name="Na H."/>
            <person name="Barry K."/>
            <person name="Grigoriev I.V."/>
            <person name="Stajich J.E."/>
            <person name="Kennedy P.G."/>
        </authorList>
    </citation>
    <scope>NUCLEOTIDE SEQUENCE</scope>
    <source>
        <strain evidence="7">DOB743</strain>
    </source>
</reference>
<dbReference type="GO" id="GO:0016020">
    <property type="term" value="C:membrane"/>
    <property type="evidence" value="ECO:0007669"/>
    <property type="project" value="UniProtKB-SubCell"/>
</dbReference>
<evidence type="ECO:0000256" key="4">
    <source>
        <dbReference type="ARBA" id="ARBA00023136"/>
    </source>
</evidence>
<feature type="region of interest" description="Disordered" evidence="5">
    <location>
        <begin position="108"/>
        <end position="155"/>
    </location>
</feature>
<evidence type="ECO:0000256" key="5">
    <source>
        <dbReference type="SAM" id="MobiDB-lite"/>
    </source>
</evidence>
<accession>A0A9P7D4B2</accession>
<feature type="region of interest" description="Disordered" evidence="5">
    <location>
        <begin position="33"/>
        <end position="86"/>
    </location>
</feature>
<gene>
    <name evidence="7" type="ORF">EV702DRAFT_1221739</name>
</gene>
<dbReference type="OrthoDB" id="3061923at2759"/>
<feature type="compositionally biased region" description="Low complexity" evidence="5">
    <location>
        <begin position="633"/>
        <end position="643"/>
    </location>
</feature>
<sequence length="680" mass="73384">MPISLISRMPFFAIAPHDRNRRADSNLILGKDGQPLIVNSDPPAGPGDVSYHPEGSRRPEYVPQPGTQISPDPISATGMQTGGQLTQSQALMTTVPALAMTSATTTGTISSSLSSATPSSSVSSQTRTTTSTPSNSSSSTSASTRPTALVSPASMHTSKTELSAPFYVAIILGTVCVLACCLAFLAWWMRSRASARKTRDDDELWTARDALEDGPEPSLQVHTPHEESEFYLPASLVRRNTGDPFSSPINTPTAANFYKTYDRAPGHNPSRTVVGDVFPPMEQRRPTLANSASAFSVQESPRTLGRLQVANIAPGDLTSGDESSHGGPTFYSTRAAESGPPRSTVQYPTQSFLLPEGNGLPQFLPSPSHAQCTPRGRLRPVMENTPGIGPGDWHNIPLPDEAEPHDPIVNEHPPLEGWASTLKSNFMTAFGTVAGNRTPRPSTYEESDIPLGSAKNHWLQQFPDPEYDIPLAGHDPPAYSTEPQLNDDVNGLRIRGLGGHPRDRISSPDVSQLNMAPSDSQVTLRPSMTPVWTQESRVPLKHNAAPIGVAKDRSRASHASSSSVYTSESVVAASTNLKNYGYGFTQSHQAISSSGVPKSRTNTMQSEQSKVSSRKRGGQRRRSRPKPIRHESSSASSMISFGSDLLRPPQPGHLSGRESMARKALLERRRKMTMHEPLDE</sequence>
<evidence type="ECO:0000256" key="2">
    <source>
        <dbReference type="ARBA" id="ARBA00022692"/>
    </source>
</evidence>
<feature type="region of interest" description="Disordered" evidence="5">
    <location>
        <begin position="314"/>
        <end position="345"/>
    </location>
</feature>
<dbReference type="GO" id="GO:0071944">
    <property type="term" value="C:cell periphery"/>
    <property type="evidence" value="ECO:0007669"/>
    <property type="project" value="UniProtKB-ARBA"/>
</dbReference>
<organism evidence="7 8">
    <name type="scientific">Suillus placidus</name>
    <dbReference type="NCBI Taxonomy" id="48579"/>
    <lineage>
        <taxon>Eukaryota</taxon>
        <taxon>Fungi</taxon>
        <taxon>Dikarya</taxon>
        <taxon>Basidiomycota</taxon>
        <taxon>Agaricomycotina</taxon>
        <taxon>Agaricomycetes</taxon>
        <taxon>Agaricomycetidae</taxon>
        <taxon>Boletales</taxon>
        <taxon>Suillineae</taxon>
        <taxon>Suillaceae</taxon>
        <taxon>Suillus</taxon>
    </lineage>
</organism>
<feature type="compositionally biased region" description="Polar residues" evidence="5">
    <location>
        <begin position="591"/>
        <end position="608"/>
    </location>
</feature>
<dbReference type="PANTHER" id="PTHR15549">
    <property type="entry name" value="PAIRED IMMUNOGLOBULIN-LIKE TYPE 2 RECEPTOR"/>
    <property type="match status" value="1"/>
</dbReference>
<feature type="region of interest" description="Disordered" evidence="5">
    <location>
        <begin position="498"/>
        <end position="527"/>
    </location>
</feature>
<dbReference type="PANTHER" id="PTHR15549:SF30">
    <property type="entry name" value="MID2 DOMAIN-CONTAINING PROTEIN"/>
    <property type="match status" value="1"/>
</dbReference>
<keyword evidence="3 6" id="KW-1133">Transmembrane helix</keyword>
<evidence type="ECO:0000256" key="1">
    <source>
        <dbReference type="ARBA" id="ARBA00004167"/>
    </source>
</evidence>
<protein>
    <recommendedName>
        <fullName evidence="9">Transmembrane protein</fullName>
    </recommendedName>
</protein>
<dbReference type="Proteomes" id="UP000714275">
    <property type="component" value="Unassembled WGS sequence"/>
</dbReference>
<feature type="compositionally biased region" description="Polar residues" evidence="5">
    <location>
        <begin position="508"/>
        <end position="527"/>
    </location>
</feature>
<evidence type="ECO:0000256" key="6">
    <source>
        <dbReference type="SAM" id="Phobius"/>
    </source>
</evidence>
<dbReference type="EMBL" id="JABBWD010000018">
    <property type="protein sequence ID" value="KAG1777976.1"/>
    <property type="molecule type" value="Genomic_DNA"/>
</dbReference>
<comment type="subcellular location">
    <subcellularLocation>
        <location evidence="1">Membrane</location>
        <topology evidence="1">Single-pass membrane protein</topology>
    </subcellularLocation>
</comment>